<name>A0A7X0NKE1_9GAMM</name>
<dbReference type="Proteomes" id="UP000537141">
    <property type="component" value="Unassembled WGS sequence"/>
</dbReference>
<gene>
    <name evidence="1" type="ORF">HNQ55_003601</name>
</gene>
<comment type="caution">
    <text evidence="1">The sequence shown here is derived from an EMBL/GenBank/DDBJ whole genome shotgun (WGS) entry which is preliminary data.</text>
</comment>
<accession>A0A7X0NKE1</accession>
<dbReference type="AlphaFoldDB" id="A0A7X0NKE1"/>
<evidence type="ECO:0000313" key="2">
    <source>
        <dbReference type="Proteomes" id="UP000537141"/>
    </source>
</evidence>
<protein>
    <submittedName>
        <fullName evidence="1">Uncharacterized protein</fullName>
    </submittedName>
</protein>
<proteinExistence type="predicted"/>
<sequence>MMETTLLSMGVTGKDDLITIEATHKLIKTMFLWSTAFMNKKCRTICSQYKV</sequence>
<dbReference type="EMBL" id="JACHHU010000046">
    <property type="protein sequence ID" value="MBB6545059.1"/>
    <property type="molecule type" value="Genomic_DNA"/>
</dbReference>
<keyword evidence="2" id="KW-1185">Reference proteome</keyword>
<organism evidence="1 2">
    <name type="scientific">Thalassotalea piscium</name>
    <dbReference type="NCBI Taxonomy" id="1230533"/>
    <lineage>
        <taxon>Bacteria</taxon>
        <taxon>Pseudomonadati</taxon>
        <taxon>Pseudomonadota</taxon>
        <taxon>Gammaproteobacteria</taxon>
        <taxon>Alteromonadales</taxon>
        <taxon>Colwelliaceae</taxon>
        <taxon>Thalassotalea</taxon>
    </lineage>
</organism>
<evidence type="ECO:0000313" key="1">
    <source>
        <dbReference type="EMBL" id="MBB6545059.1"/>
    </source>
</evidence>
<reference evidence="1 2" key="1">
    <citation type="submission" date="2020-08" db="EMBL/GenBank/DDBJ databases">
        <title>Genomic Encyclopedia of Type Strains, Phase IV (KMG-IV): sequencing the most valuable type-strain genomes for metagenomic binning, comparative biology and taxonomic classification.</title>
        <authorList>
            <person name="Goeker M."/>
        </authorList>
    </citation>
    <scope>NUCLEOTIDE SEQUENCE [LARGE SCALE GENOMIC DNA]</scope>
    <source>
        <strain evidence="1 2">DSM 26287</strain>
    </source>
</reference>